<dbReference type="AlphaFoldDB" id="A0A5B9VZL5"/>
<evidence type="ECO:0000256" key="1">
    <source>
        <dbReference type="ARBA" id="ARBA00009477"/>
    </source>
</evidence>
<dbReference type="Gene3D" id="2.40.30.170">
    <property type="match status" value="1"/>
</dbReference>
<dbReference type="PANTHER" id="PTHR30469">
    <property type="entry name" value="MULTIDRUG RESISTANCE PROTEIN MDTA"/>
    <property type="match status" value="1"/>
</dbReference>
<protein>
    <submittedName>
        <fullName evidence="8">Macrolide export protein MacA</fullName>
    </submittedName>
</protein>
<dbReference type="Pfam" id="PF25954">
    <property type="entry name" value="Beta-barrel_RND_2"/>
    <property type="match status" value="1"/>
</dbReference>
<evidence type="ECO:0000259" key="5">
    <source>
        <dbReference type="Pfam" id="PF25917"/>
    </source>
</evidence>
<evidence type="ECO:0000256" key="3">
    <source>
        <dbReference type="SAM" id="Coils"/>
    </source>
</evidence>
<dbReference type="Proteomes" id="UP000324233">
    <property type="component" value="Chromosome"/>
</dbReference>
<dbReference type="OrthoDB" id="263506at2"/>
<dbReference type="GO" id="GO:0019898">
    <property type="term" value="C:extrinsic component of membrane"/>
    <property type="evidence" value="ECO:0007669"/>
    <property type="project" value="InterPro"/>
</dbReference>
<dbReference type="Gene3D" id="6.10.140.1990">
    <property type="match status" value="1"/>
</dbReference>
<dbReference type="InterPro" id="IPR058637">
    <property type="entry name" value="YknX-like_C"/>
</dbReference>
<organism evidence="8 9">
    <name type="scientific">Aquisphaera giovannonii</name>
    <dbReference type="NCBI Taxonomy" id="406548"/>
    <lineage>
        <taxon>Bacteria</taxon>
        <taxon>Pseudomonadati</taxon>
        <taxon>Planctomycetota</taxon>
        <taxon>Planctomycetia</taxon>
        <taxon>Isosphaerales</taxon>
        <taxon>Isosphaeraceae</taxon>
        <taxon>Aquisphaera</taxon>
    </lineage>
</organism>
<evidence type="ECO:0000313" key="9">
    <source>
        <dbReference type="Proteomes" id="UP000324233"/>
    </source>
</evidence>
<dbReference type="Pfam" id="PF25989">
    <property type="entry name" value="YknX_C"/>
    <property type="match status" value="1"/>
</dbReference>
<evidence type="ECO:0000256" key="2">
    <source>
        <dbReference type="ARBA" id="ARBA00023054"/>
    </source>
</evidence>
<evidence type="ECO:0000259" key="7">
    <source>
        <dbReference type="Pfam" id="PF25989"/>
    </source>
</evidence>
<accession>A0A5B9VZL5</accession>
<keyword evidence="2 3" id="KW-0175">Coiled coil</keyword>
<dbReference type="GO" id="GO:1990281">
    <property type="term" value="C:efflux pump complex"/>
    <property type="evidence" value="ECO:0007669"/>
    <property type="project" value="TreeGrafter"/>
</dbReference>
<dbReference type="GO" id="GO:0030313">
    <property type="term" value="C:cell envelope"/>
    <property type="evidence" value="ECO:0007669"/>
    <property type="project" value="UniProtKB-SubCell"/>
</dbReference>
<reference evidence="8 9" key="1">
    <citation type="submission" date="2019-08" db="EMBL/GenBank/DDBJ databases">
        <title>Deep-cultivation of Planctomycetes and their phenomic and genomic characterization uncovers novel biology.</title>
        <authorList>
            <person name="Wiegand S."/>
            <person name="Jogler M."/>
            <person name="Boedeker C."/>
            <person name="Pinto D."/>
            <person name="Vollmers J."/>
            <person name="Rivas-Marin E."/>
            <person name="Kohn T."/>
            <person name="Peeters S.H."/>
            <person name="Heuer A."/>
            <person name="Rast P."/>
            <person name="Oberbeckmann S."/>
            <person name="Bunk B."/>
            <person name="Jeske O."/>
            <person name="Meyerdierks A."/>
            <person name="Storesund J.E."/>
            <person name="Kallscheuer N."/>
            <person name="Luecker S."/>
            <person name="Lage O.M."/>
            <person name="Pohl T."/>
            <person name="Merkel B.J."/>
            <person name="Hornburger P."/>
            <person name="Mueller R.-W."/>
            <person name="Bruemmer F."/>
            <person name="Labrenz M."/>
            <person name="Spormann A.M."/>
            <person name="Op den Camp H."/>
            <person name="Overmann J."/>
            <person name="Amann R."/>
            <person name="Jetten M.S.M."/>
            <person name="Mascher T."/>
            <person name="Medema M.H."/>
            <person name="Devos D.P."/>
            <person name="Kaster A.-K."/>
            <person name="Ovreas L."/>
            <person name="Rohde M."/>
            <person name="Galperin M.Y."/>
            <person name="Jogler C."/>
        </authorList>
    </citation>
    <scope>NUCLEOTIDE SEQUENCE [LARGE SCALE GENOMIC DNA]</scope>
    <source>
        <strain evidence="8 9">OJF2</strain>
    </source>
</reference>
<dbReference type="InterPro" id="IPR058625">
    <property type="entry name" value="MdtA-like_BSH"/>
</dbReference>
<comment type="similarity">
    <text evidence="1">Belongs to the membrane fusion protein (MFP) (TC 8.A.1) family.</text>
</comment>
<dbReference type="Gene3D" id="1.10.287.470">
    <property type="entry name" value="Helix hairpin bin"/>
    <property type="match status" value="1"/>
</dbReference>
<gene>
    <name evidence="8" type="primary">macA_6</name>
    <name evidence="8" type="ORF">OJF2_19080</name>
</gene>
<feature type="region of interest" description="Disordered" evidence="4">
    <location>
        <begin position="439"/>
        <end position="459"/>
    </location>
</feature>
<feature type="domain" description="CusB-like beta-barrel" evidence="6">
    <location>
        <begin position="300"/>
        <end position="370"/>
    </location>
</feature>
<keyword evidence="9" id="KW-1185">Reference proteome</keyword>
<dbReference type="Gene3D" id="2.40.420.20">
    <property type="match status" value="1"/>
</dbReference>
<dbReference type="InterPro" id="IPR006143">
    <property type="entry name" value="RND_pump_MFP"/>
</dbReference>
<dbReference type="InterPro" id="IPR058792">
    <property type="entry name" value="Beta-barrel_RND_2"/>
</dbReference>
<sequence>MITYLNGKCDRSMSLMRLLAAIGPILLLGPGCGRPGGEPALSAATANTPAIARVVTVAPERRAMRRLSEQPGQIEAVEVTPIHAKVSGYVASVAVDIGDRLKKGQLMAEIRVPEIEADLKQKRALVQESEAEVKQAEAAVGVALAGVEAAEAKAMEMQAGVRRAESEVARWHAEFARVEQLAQERALTGTLLDETRSKLEAAEAGRDEVKAKVRSSVAAVAEAKALLEKARADARSAATHVEVARFEAERAQAMETYTRIVAPYDGVVTRRRTDTGQLTTPGSAAEPLFIVARTGIATISVGVPEADAPRVEVGDEAVIRLLALEDRKFQGKVTRTSWALEPSTRTLAAEIDIPDPEGVLRPGLYAYATIVVEEHKAALTVPATSVVKEGGKAYCVTVADRKAARREVKTGLNDGKRVEILSGLGEGDRVVEANAASLADGQPVEVAEPPAAASSRPKT</sequence>
<dbReference type="InterPro" id="IPR030190">
    <property type="entry name" value="MacA_alpha-hairpin_sf"/>
</dbReference>
<feature type="compositionally biased region" description="Low complexity" evidence="4">
    <location>
        <begin position="443"/>
        <end position="453"/>
    </location>
</feature>
<dbReference type="KEGG" id="agv:OJF2_19080"/>
<dbReference type="SUPFAM" id="SSF111369">
    <property type="entry name" value="HlyD-like secretion proteins"/>
    <property type="match status" value="2"/>
</dbReference>
<proteinExistence type="inferred from homology"/>
<dbReference type="GO" id="GO:1990195">
    <property type="term" value="C:macrolide transmembrane transporter complex"/>
    <property type="evidence" value="ECO:0007669"/>
    <property type="project" value="InterPro"/>
</dbReference>
<dbReference type="NCBIfam" id="TIGR01730">
    <property type="entry name" value="RND_mfp"/>
    <property type="match status" value="1"/>
</dbReference>
<dbReference type="GO" id="GO:1990961">
    <property type="term" value="P:xenobiotic detoxification by transmembrane export across the plasma membrane"/>
    <property type="evidence" value="ECO:0007669"/>
    <property type="project" value="InterPro"/>
</dbReference>
<evidence type="ECO:0000256" key="4">
    <source>
        <dbReference type="SAM" id="MobiDB-lite"/>
    </source>
</evidence>
<feature type="domain" description="YknX-like C-terminal permuted SH3-like" evidence="7">
    <location>
        <begin position="378"/>
        <end position="446"/>
    </location>
</feature>
<name>A0A5B9VZL5_9BACT</name>
<dbReference type="GO" id="GO:0015562">
    <property type="term" value="F:efflux transmembrane transporter activity"/>
    <property type="evidence" value="ECO:0007669"/>
    <property type="project" value="TreeGrafter"/>
</dbReference>
<dbReference type="EMBL" id="CP042997">
    <property type="protein sequence ID" value="QEH33407.1"/>
    <property type="molecule type" value="Genomic_DNA"/>
</dbReference>
<feature type="domain" description="Multidrug resistance protein MdtA-like barrel-sandwich hybrid" evidence="5">
    <location>
        <begin position="81"/>
        <end position="286"/>
    </location>
</feature>
<dbReference type="FunFam" id="2.40.30.170:FF:000010">
    <property type="entry name" value="Efflux RND transporter periplasmic adaptor subunit"/>
    <property type="match status" value="1"/>
</dbReference>
<evidence type="ECO:0000259" key="6">
    <source>
        <dbReference type="Pfam" id="PF25954"/>
    </source>
</evidence>
<evidence type="ECO:0000313" key="8">
    <source>
        <dbReference type="EMBL" id="QEH33407.1"/>
    </source>
</evidence>
<dbReference type="Pfam" id="PF25917">
    <property type="entry name" value="BSH_RND"/>
    <property type="match status" value="1"/>
</dbReference>
<feature type="coiled-coil region" evidence="3">
    <location>
        <begin position="112"/>
        <end position="212"/>
    </location>
</feature>
<dbReference type="PANTHER" id="PTHR30469:SF37">
    <property type="entry name" value="RAGD PROTEIN"/>
    <property type="match status" value="1"/>
</dbReference>
<dbReference type="Gene3D" id="2.40.50.100">
    <property type="match status" value="1"/>
</dbReference>